<sequence>MPRDAKIMTRCLLIHFVKTVVHATEVPFYDRMVLRWCHPLSVICSAAGPVGILAHPSGSVGRKRRTNVDSGSN</sequence>
<dbReference type="AlphaFoldDB" id="A0A6B0UAP1"/>
<keyword evidence="1" id="KW-0732">Signal</keyword>
<organism evidence="2">
    <name type="scientific">Ixodes ricinus</name>
    <name type="common">Common tick</name>
    <name type="synonym">Acarus ricinus</name>
    <dbReference type="NCBI Taxonomy" id="34613"/>
    <lineage>
        <taxon>Eukaryota</taxon>
        <taxon>Metazoa</taxon>
        <taxon>Ecdysozoa</taxon>
        <taxon>Arthropoda</taxon>
        <taxon>Chelicerata</taxon>
        <taxon>Arachnida</taxon>
        <taxon>Acari</taxon>
        <taxon>Parasitiformes</taxon>
        <taxon>Ixodida</taxon>
        <taxon>Ixodoidea</taxon>
        <taxon>Ixodidae</taxon>
        <taxon>Ixodinae</taxon>
        <taxon>Ixodes</taxon>
    </lineage>
</organism>
<proteinExistence type="predicted"/>
<protein>
    <submittedName>
        <fullName evidence="2">Putative secreted protein</fullName>
    </submittedName>
</protein>
<accession>A0A6B0UAP1</accession>
<dbReference type="EMBL" id="GIFC01001040">
    <property type="protein sequence ID" value="MXU83123.1"/>
    <property type="molecule type" value="Transcribed_RNA"/>
</dbReference>
<evidence type="ECO:0000313" key="2">
    <source>
        <dbReference type="EMBL" id="MXU83123.1"/>
    </source>
</evidence>
<name>A0A6B0UAP1_IXORI</name>
<evidence type="ECO:0000256" key="1">
    <source>
        <dbReference type="SAM" id="SignalP"/>
    </source>
</evidence>
<reference evidence="2" key="1">
    <citation type="submission" date="2019-12" db="EMBL/GenBank/DDBJ databases">
        <title>An insight into the sialome of adult female Ixodes ricinus ticks feeding for 6 days.</title>
        <authorList>
            <person name="Perner J."/>
            <person name="Ribeiro J.M.C."/>
        </authorList>
    </citation>
    <scope>NUCLEOTIDE SEQUENCE</scope>
    <source>
        <strain evidence="2">Semi-engorged</strain>
        <tissue evidence="2">Salivary glands</tissue>
    </source>
</reference>
<feature type="signal peptide" evidence="1">
    <location>
        <begin position="1"/>
        <end position="23"/>
    </location>
</feature>
<feature type="chain" id="PRO_5025482058" evidence="1">
    <location>
        <begin position="24"/>
        <end position="73"/>
    </location>
</feature>